<organism evidence="1">
    <name type="scientific">Bacillus pumilus</name>
    <name type="common">Bacillus mesentericus</name>
    <dbReference type="NCBI Taxonomy" id="1408"/>
    <lineage>
        <taxon>Bacteria</taxon>
        <taxon>Bacillati</taxon>
        <taxon>Bacillota</taxon>
        <taxon>Bacilli</taxon>
        <taxon>Bacillales</taxon>
        <taxon>Bacillaceae</taxon>
        <taxon>Bacillus</taxon>
    </lineage>
</organism>
<protein>
    <submittedName>
        <fullName evidence="1">Uncharacterized protein</fullName>
    </submittedName>
</protein>
<name>A0A9Q9PCK7_BACPU</name>
<proteinExistence type="predicted"/>
<evidence type="ECO:0000313" key="1">
    <source>
        <dbReference type="EMBL" id="VCT93299.1"/>
    </source>
</evidence>
<dbReference type="RefSeq" id="WP_161796767.1">
    <property type="nucleotide sequence ID" value="NZ_JBNMRX010000016.1"/>
</dbReference>
<dbReference type="EMBL" id="LR026976">
    <property type="protein sequence ID" value="VCT93299.1"/>
    <property type="molecule type" value="Genomic_DNA"/>
</dbReference>
<dbReference type="AlphaFoldDB" id="A0A9Q9PCK7"/>
<sequence>MDNTPKNAKQAQKVIESLIKDKNYKEPERSSEGNILLDEENWLHKEIK</sequence>
<accession>A0A9Q9PCK7</accession>
<keyword evidence="1" id="KW-0614">Plasmid</keyword>
<reference evidence="1" key="1">
    <citation type="submission" date="2018-10" db="EMBL/GenBank/DDBJ databases">
        <authorList>
            <person name="Singh K. P."/>
            <person name="Ramachandran G."/>
            <person name="Val-Calvo J."/>
            <person name="Meijer J.J. W."/>
            <person name="Miguel-Arribas A."/>
            <person name="Gago Cordoba C."/>
        </authorList>
    </citation>
    <scope>NUCLEOTIDE SEQUENCE</scope>
    <source>
        <strain evidence="1">1</strain>
        <plasmid evidence="1">p576</plasmid>
    </source>
</reference>
<geneLocation type="plasmid" evidence="1">
    <name>p576</name>
</geneLocation>
<gene>
    <name evidence="1" type="primary">p14</name>
    <name evidence="1" type="ORF">SBRMV_014</name>
</gene>